<accession>A0A0A0EWM9</accession>
<comment type="caution">
    <text evidence="2">The sequence shown here is derived from an EMBL/GenBank/DDBJ whole genome shotgun (WGS) entry which is preliminary data.</text>
</comment>
<proteinExistence type="predicted"/>
<dbReference type="AlphaFoldDB" id="A0A0A0EWM9"/>
<dbReference type="eggNOG" id="ENOG5032SD0">
    <property type="taxonomic scope" value="Bacteria"/>
</dbReference>
<evidence type="ECO:0000313" key="2">
    <source>
        <dbReference type="EMBL" id="KGM53567.1"/>
    </source>
</evidence>
<feature type="region of interest" description="Disordered" evidence="1">
    <location>
        <begin position="24"/>
        <end position="67"/>
    </location>
</feature>
<gene>
    <name evidence="2" type="ORF">N800_03855</name>
</gene>
<organism evidence="2 3">
    <name type="scientific">Lysobacter daejeonensis GH1-9</name>
    <dbReference type="NCBI Taxonomy" id="1385517"/>
    <lineage>
        <taxon>Bacteria</taxon>
        <taxon>Pseudomonadati</taxon>
        <taxon>Pseudomonadota</taxon>
        <taxon>Gammaproteobacteria</taxon>
        <taxon>Lysobacterales</taxon>
        <taxon>Lysobacteraceae</taxon>
        <taxon>Aerolutibacter</taxon>
    </lineage>
</organism>
<evidence type="ECO:0008006" key="4">
    <source>
        <dbReference type="Google" id="ProtNLM"/>
    </source>
</evidence>
<evidence type="ECO:0000313" key="3">
    <source>
        <dbReference type="Proteomes" id="UP000029998"/>
    </source>
</evidence>
<sequence>MAIAVALAAGPALAAPAVQDGHAGHAQYHAQATPAQPADAHAQHGHDTAATPVPPTGQRWATDAPLQDGMGRIRQAVTMLEHLEMGHVDPKQAPALADQIQGAVNDMIANCKLAPDADAALHGLLVKFIAGADAVRTGPVTLDELKPMQDALAQYPTQFDDPTWDVNPED</sequence>
<name>A0A0A0EWM9_9GAMM</name>
<evidence type="ECO:0000256" key="1">
    <source>
        <dbReference type="SAM" id="MobiDB-lite"/>
    </source>
</evidence>
<protein>
    <recommendedName>
        <fullName evidence="4">DnrO protein</fullName>
    </recommendedName>
</protein>
<dbReference type="EMBL" id="AVPU01000025">
    <property type="protein sequence ID" value="KGM53567.1"/>
    <property type="molecule type" value="Genomic_DNA"/>
</dbReference>
<reference evidence="2 3" key="1">
    <citation type="submission" date="2013-08" db="EMBL/GenBank/DDBJ databases">
        <title>Genome sequencing of Lysobacter.</title>
        <authorList>
            <person name="Zhang S."/>
            <person name="Wang G."/>
        </authorList>
    </citation>
    <scope>NUCLEOTIDE SEQUENCE [LARGE SCALE GENOMIC DNA]</scope>
    <source>
        <strain evidence="2 3">GH1-9</strain>
    </source>
</reference>
<dbReference type="Proteomes" id="UP000029998">
    <property type="component" value="Unassembled WGS sequence"/>
</dbReference>
<keyword evidence="3" id="KW-1185">Reference proteome</keyword>